<comment type="pathway">
    <text evidence="2 10">Purine metabolism; IMP biosynthesis via de novo pathway; 5-formamido-1-(5-phospho-D-ribosyl)imidazole-4-carboxamide from 5-amino-1-(5-phospho-D-ribosyl)imidazole-4-carboxamide (10-formyl THF route): step 1/1.</text>
</comment>
<dbReference type="Gene3D" id="3.40.140.20">
    <property type="match status" value="2"/>
</dbReference>
<keyword evidence="6 10" id="KW-0378">Hydrolase</keyword>
<dbReference type="RefSeq" id="WP_406693583.1">
    <property type="nucleotide sequence ID" value="NZ_CP155447.1"/>
</dbReference>
<dbReference type="GO" id="GO:0004643">
    <property type="term" value="F:phosphoribosylaminoimidazolecarboxamide formyltransferase activity"/>
    <property type="evidence" value="ECO:0007669"/>
    <property type="project" value="UniProtKB-UniRule"/>
</dbReference>
<comment type="domain">
    <text evidence="10">The IMP cyclohydrolase activity resides in the N-terminal region.</text>
</comment>
<dbReference type="SUPFAM" id="SSF52335">
    <property type="entry name" value="Methylglyoxal synthase-like"/>
    <property type="match status" value="1"/>
</dbReference>
<protein>
    <recommendedName>
        <fullName evidence="10">Bifunctional purine biosynthesis protein PurH</fullName>
    </recommendedName>
    <domain>
        <recommendedName>
            <fullName evidence="10">Phosphoribosylaminoimidazolecarboxamide formyltransferase</fullName>
            <ecNumber evidence="10">2.1.2.3</ecNumber>
        </recommendedName>
        <alternativeName>
            <fullName evidence="10">AICAR transformylase</fullName>
        </alternativeName>
    </domain>
    <domain>
        <recommendedName>
            <fullName evidence="10">IMP cyclohydrolase</fullName>
            <ecNumber evidence="10">3.5.4.10</ecNumber>
        </recommendedName>
        <alternativeName>
            <fullName evidence="10">ATIC</fullName>
        </alternativeName>
        <alternativeName>
            <fullName evidence="10">IMP synthase</fullName>
        </alternativeName>
        <alternativeName>
            <fullName evidence="10">Inosinicase</fullName>
        </alternativeName>
    </domain>
</protein>
<name>A0AAU7C701_9BACT</name>
<evidence type="ECO:0000256" key="7">
    <source>
        <dbReference type="ARBA" id="ARBA00023268"/>
    </source>
</evidence>
<dbReference type="PROSITE" id="PS51855">
    <property type="entry name" value="MGS"/>
    <property type="match status" value="1"/>
</dbReference>
<evidence type="ECO:0000256" key="5">
    <source>
        <dbReference type="ARBA" id="ARBA00022755"/>
    </source>
</evidence>
<dbReference type="PANTHER" id="PTHR11692:SF0">
    <property type="entry name" value="BIFUNCTIONAL PURINE BIOSYNTHESIS PROTEIN ATIC"/>
    <property type="match status" value="1"/>
</dbReference>
<dbReference type="EMBL" id="CP155447">
    <property type="protein sequence ID" value="XBH00900.1"/>
    <property type="molecule type" value="Genomic_DNA"/>
</dbReference>
<dbReference type="InterPro" id="IPR024051">
    <property type="entry name" value="AICAR_Tfase_dup_dom_sf"/>
</dbReference>
<proteinExistence type="inferred from homology"/>
<dbReference type="PANTHER" id="PTHR11692">
    <property type="entry name" value="BIFUNCTIONAL PURINE BIOSYNTHESIS PROTEIN PURH"/>
    <property type="match status" value="1"/>
</dbReference>
<feature type="domain" description="MGS-like" evidence="11">
    <location>
        <begin position="1"/>
        <end position="150"/>
    </location>
</feature>
<sequence length="532" mass="56694">MHEIVPVRRALLSVSDKTGLIELARVLAGQGVHLLASGGTRSALTEAGLEVTEVSTYTGQPEILGGRVKTLHPKLHGGILARREIAEDLAALEAQGIEPIDLVVVNLYPFEATVARAGVTFEEAVENIDIGGPSLIRGAAKNHAHVAVLTDASQYESFARSIQGQGGTTLDERKALALAAFAKCARYDQAIADYLGGVIGSVEGEPEAFPPTLNPRFERRAVLRYGENPHQRAAFYVEPGTRGPNLATAQSIHGKELSYNNLLDLDSALRLIRHFAEPAATILKHNNPCGAAIADNLAEAFELAYEGDPVSAFGGIVGLNRKLDRATAERLCVPGRFIEAIVAPGYEPDALALLTTKPTWKNSVRLLDLGGPIGPESPAPAGFDLRRVEGGMLVQDWDTMEEDPASGTVPTRRAPTPAERTSLGFAWRVCQSVRSNAIVLVRDRQLVGVGAGQMSRLDSVRIAVTKAGDRARGAVLASDAFFPFRDGPDTAASAGVSALIQPGGSKRDNETLAACDEHGMAMILTGRRHFRH</sequence>
<evidence type="ECO:0000256" key="3">
    <source>
        <dbReference type="ARBA" id="ARBA00007667"/>
    </source>
</evidence>
<dbReference type="PIRSF" id="PIRSF000414">
    <property type="entry name" value="AICARFT_IMPCHas"/>
    <property type="match status" value="1"/>
</dbReference>
<dbReference type="GO" id="GO:0006189">
    <property type="term" value="P:'de novo' IMP biosynthetic process"/>
    <property type="evidence" value="ECO:0007669"/>
    <property type="project" value="UniProtKB-UniRule"/>
</dbReference>
<dbReference type="InterPro" id="IPR036914">
    <property type="entry name" value="MGS-like_dom_sf"/>
</dbReference>
<dbReference type="FunFam" id="3.40.140.20:FF:000001">
    <property type="entry name" value="Bifunctional purine biosynthesis protein PurH"/>
    <property type="match status" value="1"/>
</dbReference>
<dbReference type="Pfam" id="PF02142">
    <property type="entry name" value="MGS"/>
    <property type="match status" value="1"/>
</dbReference>
<dbReference type="SMART" id="SM00851">
    <property type="entry name" value="MGS"/>
    <property type="match status" value="1"/>
</dbReference>
<reference evidence="12" key="1">
    <citation type="submission" date="2024-05" db="EMBL/GenBank/DDBJ databases">
        <title>Planctomycetes of the genus Singulisphaera possess chitinolytic capabilities.</title>
        <authorList>
            <person name="Ivanova A."/>
        </authorList>
    </citation>
    <scope>NUCLEOTIDE SEQUENCE</scope>
    <source>
        <strain evidence="12">Ch08T</strain>
    </source>
</reference>
<evidence type="ECO:0000313" key="12">
    <source>
        <dbReference type="EMBL" id="XBH00900.1"/>
    </source>
</evidence>
<keyword evidence="4 10" id="KW-0808">Transferase</keyword>
<dbReference type="FunFam" id="3.40.50.1380:FF:000001">
    <property type="entry name" value="Bifunctional purine biosynthesis protein PurH"/>
    <property type="match status" value="1"/>
</dbReference>
<dbReference type="GO" id="GO:0005829">
    <property type="term" value="C:cytosol"/>
    <property type="evidence" value="ECO:0007669"/>
    <property type="project" value="TreeGrafter"/>
</dbReference>
<dbReference type="InterPro" id="IPR002695">
    <property type="entry name" value="PurH-like"/>
</dbReference>
<evidence type="ECO:0000256" key="6">
    <source>
        <dbReference type="ARBA" id="ARBA00022801"/>
    </source>
</evidence>
<evidence type="ECO:0000259" key="11">
    <source>
        <dbReference type="PROSITE" id="PS51855"/>
    </source>
</evidence>
<comment type="pathway">
    <text evidence="1 10">Purine metabolism; IMP biosynthesis via de novo pathway; IMP from 5-formamido-1-(5-phospho-D-ribosyl)imidazole-4-carboxamide: step 1/1.</text>
</comment>
<comment type="catalytic activity">
    <reaction evidence="8 10">
        <text>(6R)-10-formyltetrahydrofolate + 5-amino-1-(5-phospho-beta-D-ribosyl)imidazole-4-carboxamide = 5-formamido-1-(5-phospho-D-ribosyl)imidazole-4-carboxamide + (6S)-5,6,7,8-tetrahydrofolate</text>
        <dbReference type="Rhea" id="RHEA:22192"/>
        <dbReference type="ChEBI" id="CHEBI:57453"/>
        <dbReference type="ChEBI" id="CHEBI:58467"/>
        <dbReference type="ChEBI" id="CHEBI:58475"/>
        <dbReference type="ChEBI" id="CHEBI:195366"/>
        <dbReference type="EC" id="2.1.2.3"/>
    </reaction>
</comment>
<evidence type="ECO:0000256" key="2">
    <source>
        <dbReference type="ARBA" id="ARBA00004954"/>
    </source>
</evidence>
<dbReference type="EC" id="2.1.2.3" evidence="10"/>
<evidence type="ECO:0000256" key="4">
    <source>
        <dbReference type="ARBA" id="ARBA00022679"/>
    </source>
</evidence>
<dbReference type="NCBIfam" id="NF002049">
    <property type="entry name" value="PRK00881.1"/>
    <property type="match status" value="1"/>
</dbReference>
<keyword evidence="5 10" id="KW-0658">Purine biosynthesis</keyword>
<dbReference type="InterPro" id="IPR016193">
    <property type="entry name" value="Cytidine_deaminase-like"/>
</dbReference>
<keyword evidence="7 10" id="KW-0511">Multifunctional enzyme</keyword>
<dbReference type="NCBIfam" id="TIGR00355">
    <property type="entry name" value="purH"/>
    <property type="match status" value="1"/>
</dbReference>
<dbReference type="SUPFAM" id="SSF53927">
    <property type="entry name" value="Cytidine deaminase-like"/>
    <property type="match status" value="1"/>
</dbReference>
<comment type="catalytic activity">
    <reaction evidence="9 10">
        <text>IMP + H2O = 5-formamido-1-(5-phospho-D-ribosyl)imidazole-4-carboxamide</text>
        <dbReference type="Rhea" id="RHEA:18445"/>
        <dbReference type="ChEBI" id="CHEBI:15377"/>
        <dbReference type="ChEBI" id="CHEBI:58053"/>
        <dbReference type="ChEBI" id="CHEBI:58467"/>
        <dbReference type="EC" id="3.5.4.10"/>
    </reaction>
</comment>
<dbReference type="Pfam" id="PF01808">
    <property type="entry name" value="AICARFT_IMPCHas"/>
    <property type="match status" value="1"/>
</dbReference>
<dbReference type="InterPro" id="IPR011607">
    <property type="entry name" value="MGS-like_dom"/>
</dbReference>
<evidence type="ECO:0000256" key="9">
    <source>
        <dbReference type="ARBA" id="ARBA00050687"/>
    </source>
</evidence>
<dbReference type="CDD" id="cd01421">
    <property type="entry name" value="IMPCH"/>
    <property type="match status" value="1"/>
</dbReference>
<evidence type="ECO:0000256" key="10">
    <source>
        <dbReference type="HAMAP-Rule" id="MF_00139"/>
    </source>
</evidence>
<accession>A0AAU7C701</accession>
<organism evidence="12">
    <name type="scientific">Singulisphaera sp. Ch08</name>
    <dbReference type="NCBI Taxonomy" id="3120278"/>
    <lineage>
        <taxon>Bacteria</taxon>
        <taxon>Pseudomonadati</taxon>
        <taxon>Planctomycetota</taxon>
        <taxon>Planctomycetia</taxon>
        <taxon>Isosphaerales</taxon>
        <taxon>Isosphaeraceae</taxon>
        <taxon>Singulisphaera</taxon>
    </lineage>
</organism>
<dbReference type="HAMAP" id="MF_00139">
    <property type="entry name" value="PurH"/>
    <property type="match status" value="1"/>
</dbReference>
<dbReference type="Gene3D" id="3.40.50.1380">
    <property type="entry name" value="Methylglyoxal synthase-like domain"/>
    <property type="match status" value="1"/>
</dbReference>
<evidence type="ECO:0000256" key="1">
    <source>
        <dbReference type="ARBA" id="ARBA00004844"/>
    </source>
</evidence>
<dbReference type="AlphaFoldDB" id="A0AAU7C701"/>
<dbReference type="SMART" id="SM00798">
    <property type="entry name" value="AICARFT_IMPCHas"/>
    <property type="match status" value="1"/>
</dbReference>
<evidence type="ECO:0000256" key="8">
    <source>
        <dbReference type="ARBA" id="ARBA00050488"/>
    </source>
</evidence>
<comment type="similarity">
    <text evidence="3 10">Belongs to the PurH family.</text>
</comment>
<dbReference type="GO" id="GO:0003937">
    <property type="term" value="F:IMP cyclohydrolase activity"/>
    <property type="evidence" value="ECO:0007669"/>
    <property type="project" value="UniProtKB-UniRule"/>
</dbReference>
<gene>
    <name evidence="10 12" type="primary">purH</name>
    <name evidence="12" type="ORF">V5E97_21330</name>
</gene>
<dbReference type="EC" id="3.5.4.10" evidence="10"/>